<dbReference type="RefSeq" id="WP_135600507.1">
    <property type="nucleotide sequence ID" value="NZ_RQFK01000011.1"/>
</dbReference>
<accession>A0A4V3JKL7</accession>
<organism evidence="1 2">
    <name type="scientific">Leptospira noumeaensis</name>
    <dbReference type="NCBI Taxonomy" id="2484964"/>
    <lineage>
        <taxon>Bacteria</taxon>
        <taxon>Pseudomonadati</taxon>
        <taxon>Spirochaetota</taxon>
        <taxon>Spirochaetia</taxon>
        <taxon>Leptospirales</taxon>
        <taxon>Leptospiraceae</taxon>
        <taxon>Leptospira</taxon>
    </lineage>
</organism>
<sequence>MKKILTLVILSVVGLGLINCTSLNIVDPKKEITPQIPNDKAIYFIKANFNAGTETIYNVTLENFDLINSEISGHSLDLGAGNKDNPNILTGCFLFTGINTVYALYEAQIRTTGGKIRTVKLADKKSWNLSTEGAKVPIFAGTLSYLDGKLDVSDLGFKECTTELSAKYPTIDFSKAEEMLKRKPKQDSKNKK</sequence>
<dbReference type="AlphaFoldDB" id="A0A4V3JKL7"/>
<reference evidence="1" key="1">
    <citation type="journal article" date="2019" name="PLoS Negl. Trop. Dis.">
        <title>Revisiting the worldwide diversity of Leptospira species in the environment.</title>
        <authorList>
            <person name="Vincent A.T."/>
            <person name="Schiettekatte O."/>
            <person name="Bourhy P."/>
            <person name="Veyrier F.J."/>
            <person name="Picardeau M."/>
        </authorList>
    </citation>
    <scope>NUCLEOTIDE SEQUENCE [LARGE SCALE GENOMIC DNA]</scope>
    <source>
        <strain evidence="1">201800287</strain>
    </source>
</reference>
<keyword evidence="2" id="KW-1185">Reference proteome</keyword>
<evidence type="ECO:0000313" key="2">
    <source>
        <dbReference type="Proteomes" id="UP000298009"/>
    </source>
</evidence>
<dbReference type="EMBL" id="RQFK01000011">
    <property type="protein sequence ID" value="TGK86892.1"/>
    <property type="molecule type" value="Genomic_DNA"/>
</dbReference>
<name>A0A4V3JKL7_9LEPT</name>
<dbReference type="OrthoDB" id="329185at2"/>
<protein>
    <submittedName>
        <fullName evidence="1">Uncharacterized protein</fullName>
    </submittedName>
</protein>
<gene>
    <name evidence="1" type="ORF">EHQ24_04650</name>
</gene>
<evidence type="ECO:0000313" key="1">
    <source>
        <dbReference type="EMBL" id="TGK86892.1"/>
    </source>
</evidence>
<proteinExistence type="predicted"/>
<dbReference type="Proteomes" id="UP000298009">
    <property type="component" value="Unassembled WGS sequence"/>
</dbReference>
<comment type="caution">
    <text evidence="1">The sequence shown here is derived from an EMBL/GenBank/DDBJ whole genome shotgun (WGS) entry which is preliminary data.</text>
</comment>